<dbReference type="PROSITE" id="PS50262">
    <property type="entry name" value="G_PROTEIN_RECEP_F1_2"/>
    <property type="match status" value="1"/>
</dbReference>
<evidence type="ECO:0000256" key="9">
    <source>
        <dbReference type="SAM" id="Phobius"/>
    </source>
</evidence>
<dbReference type="Proteomes" id="UP000014760">
    <property type="component" value="Unassembled WGS sequence"/>
</dbReference>
<dbReference type="GO" id="GO:0042923">
    <property type="term" value="F:neuropeptide binding"/>
    <property type="evidence" value="ECO:0007669"/>
    <property type="project" value="TreeGrafter"/>
</dbReference>
<dbReference type="GO" id="GO:0004930">
    <property type="term" value="F:G protein-coupled receptor activity"/>
    <property type="evidence" value="ECO:0007669"/>
    <property type="project" value="UniProtKB-KW"/>
</dbReference>
<protein>
    <recommendedName>
        <fullName evidence="10">G-protein coupled receptors family 1 profile domain-containing protein</fullName>
    </recommendedName>
</protein>
<feature type="transmembrane region" description="Helical" evidence="9">
    <location>
        <begin position="201"/>
        <end position="221"/>
    </location>
</feature>
<dbReference type="GO" id="GO:0005886">
    <property type="term" value="C:plasma membrane"/>
    <property type="evidence" value="ECO:0007669"/>
    <property type="project" value="UniProtKB-SubCell"/>
</dbReference>
<evidence type="ECO:0000256" key="3">
    <source>
        <dbReference type="ARBA" id="ARBA00022692"/>
    </source>
</evidence>
<evidence type="ECO:0000313" key="11">
    <source>
        <dbReference type="EMBL" id="ELU09731.1"/>
    </source>
</evidence>
<feature type="transmembrane region" description="Helical" evidence="9">
    <location>
        <begin position="33"/>
        <end position="55"/>
    </location>
</feature>
<evidence type="ECO:0000256" key="2">
    <source>
        <dbReference type="ARBA" id="ARBA00022475"/>
    </source>
</evidence>
<keyword evidence="4 9" id="KW-1133">Transmembrane helix</keyword>
<feature type="domain" description="G-protein coupled receptors family 1 profile" evidence="10">
    <location>
        <begin position="48"/>
        <end position="333"/>
    </location>
</feature>
<feature type="transmembrane region" description="Helical" evidence="9">
    <location>
        <begin position="67"/>
        <end position="92"/>
    </location>
</feature>
<gene>
    <name evidence="11" type="ORF">CAPTEDRAFT_206923</name>
</gene>
<evidence type="ECO:0000313" key="12">
    <source>
        <dbReference type="EnsemblMetazoa" id="CapteP206923"/>
    </source>
</evidence>
<feature type="transmembrane region" description="Helical" evidence="9">
    <location>
        <begin position="112"/>
        <end position="131"/>
    </location>
</feature>
<dbReference type="InterPro" id="IPR000276">
    <property type="entry name" value="GPCR_Rhodpsn"/>
</dbReference>
<dbReference type="Pfam" id="PF00001">
    <property type="entry name" value="7tm_1"/>
    <property type="match status" value="1"/>
</dbReference>
<keyword evidence="3 9" id="KW-0812">Transmembrane</keyword>
<sequence length="374" mass="42368">MDMFLLELDFSGFSLNKTEEDRAVLPADVFRFLKVYCTPFVVAIGLVANILAIYVYRSSKLSSFTSITYLTFLSVIDIIFLLTLLLVWSALYNTSLMFSDWWCIVTTYFTEMTIFMSLWCITALTLERYLLNCQPWIFAKMRINDLNIFTGFVVLAIGVTGIVVYLNLSITMGIVYLDHVPLCSRLPNFLSIKPTLSKLDMAFNFALPYCILFVVTILNMHHYHKLSRKTKRTPDSLVATPDPSPNCVASNATTVTPEKRQKELELTRLCIVVAGSFLVFSFPCHAFRTIILLIGSITRLEEQSTILSSQIFRWQQILLYVFFSRSALNLFIALSSSSLLRQVFTIRRNTGNGNSLGENQVTLELEVTGGAQSV</sequence>
<reference evidence="12" key="3">
    <citation type="submission" date="2015-06" db="UniProtKB">
        <authorList>
            <consortium name="EnsemblMetazoa"/>
        </authorList>
    </citation>
    <scope>IDENTIFICATION</scope>
</reference>
<feature type="transmembrane region" description="Helical" evidence="9">
    <location>
        <begin position="317"/>
        <end position="340"/>
    </location>
</feature>
<evidence type="ECO:0000259" key="10">
    <source>
        <dbReference type="PROSITE" id="PS50262"/>
    </source>
</evidence>
<dbReference type="GO" id="GO:0043005">
    <property type="term" value="C:neuron projection"/>
    <property type="evidence" value="ECO:0007669"/>
    <property type="project" value="TreeGrafter"/>
</dbReference>
<feature type="transmembrane region" description="Helical" evidence="9">
    <location>
        <begin position="152"/>
        <end position="177"/>
    </location>
</feature>
<dbReference type="AlphaFoldDB" id="R7V220"/>
<keyword evidence="6 9" id="KW-0472">Membrane</keyword>
<evidence type="ECO:0000256" key="6">
    <source>
        <dbReference type="ARBA" id="ARBA00023136"/>
    </source>
</evidence>
<reference evidence="13" key="1">
    <citation type="submission" date="2012-12" db="EMBL/GenBank/DDBJ databases">
        <authorList>
            <person name="Hellsten U."/>
            <person name="Grimwood J."/>
            <person name="Chapman J.A."/>
            <person name="Shapiro H."/>
            <person name="Aerts A."/>
            <person name="Otillar R.P."/>
            <person name="Terry A.Y."/>
            <person name="Boore J.L."/>
            <person name="Simakov O."/>
            <person name="Marletaz F."/>
            <person name="Cho S.-J."/>
            <person name="Edsinger-Gonzales E."/>
            <person name="Havlak P."/>
            <person name="Kuo D.-H."/>
            <person name="Larsson T."/>
            <person name="Lv J."/>
            <person name="Arendt D."/>
            <person name="Savage R."/>
            <person name="Osoegawa K."/>
            <person name="de Jong P."/>
            <person name="Lindberg D.R."/>
            <person name="Seaver E.C."/>
            <person name="Weisblat D.A."/>
            <person name="Putnam N.H."/>
            <person name="Grigoriev I.V."/>
            <person name="Rokhsar D.S."/>
        </authorList>
    </citation>
    <scope>NUCLEOTIDE SEQUENCE</scope>
    <source>
        <strain evidence="13">I ESC-2004</strain>
    </source>
</reference>
<evidence type="ECO:0000256" key="5">
    <source>
        <dbReference type="ARBA" id="ARBA00023040"/>
    </source>
</evidence>
<evidence type="ECO:0000256" key="8">
    <source>
        <dbReference type="ARBA" id="ARBA00023224"/>
    </source>
</evidence>
<dbReference type="SUPFAM" id="SSF81321">
    <property type="entry name" value="Family A G protein-coupled receptor-like"/>
    <property type="match status" value="1"/>
</dbReference>
<evidence type="ECO:0000256" key="7">
    <source>
        <dbReference type="ARBA" id="ARBA00023170"/>
    </source>
</evidence>
<comment type="subcellular location">
    <subcellularLocation>
        <location evidence="1">Cell membrane</location>
        <topology evidence="1">Multi-pass membrane protein</topology>
    </subcellularLocation>
</comment>
<evidence type="ECO:0000256" key="4">
    <source>
        <dbReference type="ARBA" id="ARBA00022989"/>
    </source>
</evidence>
<feature type="transmembrane region" description="Helical" evidence="9">
    <location>
        <begin position="269"/>
        <end position="297"/>
    </location>
</feature>
<dbReference type="PANTHER" id="PTHR24229">
    <property type="entry name" value="NEUROPEPTIDES RECEPTOR"/>
    <property type="match status" value="1"/>
</dbReference>
<dbReference type="Gene3D" id="1.20.1070.10">
    <property type="entry name" value="Rhodopsin 7-helix transmembrane proteins"/>
    <property type="match status" value="1"/>
</dbReference>
<dbReference type="InterPro" id="IPR017452">
    <property type="entry name" value="GPCR_Rhodpsn_7TM"/>
</dbReference>
<accession>R7V220</accession>
<dbReference type="EMBL" id="AMQN01006268">
    <property type="status" value="NOT_ANNOTATED_CDS"/>
    <property type="molecule type" value="Genomic_DNA"/>
</dbReference>
<evidence type="ECO:0000313" key="13">
    <source>
        <dbReference type="Proteomes" id="UP000014760"/>
    </source>
</evidence>
<dbReference type="EMBL" id="KB297987">
    <property type="protein sequence ID" value="ELU09731.1"/>
    <property type="molecule type" value="Genomic_DNA"/>
</dbReference>
<dbReference type="PRINTS" id="PR00237">
    <property type="entry name" value="GPCRRHODOPSN"/>
</dbReference>
<keyword evidence="5" id="KW-0297">G-protein coupled receptor</keyword>
<name>R7V220_CAPTE</name>
<keyword evidence="7" id="KW-0675">Receptor</keyword>
<organism evidence="11">
    <name type="scientific">Capitella teleta</name>
    <name type="common">Polychaete worm</name>
    <dbReference type="NCBI Taxonomy" id="283909"/>
    <lineage>
        <taxon>Eukaryota</taxon>
        <taxon>Metazoa</taxon>
        <taxon>Spiralia</taxon>
        <taxon>Lophotrochozoa</taxon>
        <taxon>Annelida</taxon>
        <taxon>Polychaeta</taxon>
        <taxon>Sedentaria</taxon>
        <taxon>Scolecida</taxon>
        <taxon>Capitellidae</taxon>
        <taxon>Capitella</taxon>
    </lineage>
</organism>
<proteinExistence type="predicted"/>
<dbReference type="STRING" id="283909.R7V220"/>
<keyword evidence="13" id="KW-1185">Reference proteome</keyword>
<dbReference type="HOGENOM" id="CLU_740196_0_0_1"/>
<dbReference type="EnsemblMetazoa" id="CapteT206923">
    <property type="protein sequence ID" value="CapteP206923"/>
    <property type="gene ID" value="CapteG206923"/>
</dbReference>
<keyword evidence="2" id="KW-1003">Cell membrane</keyword>
<evidence type="ECO:0000256" key="1">
    <source>
        <dbReference type="ARBA" id="ARBA00004651"/>
    </source>
</evidence>
<dbReference type="GO" id="GO:0007218">
    <property type="term" value="P:neuropeptide signaling pathway"/>
    <property type="evidence" value="ECO:0007669"/>
    <property type="project" value="TreeGrafter"/>
</dbReference>
<reference evidence="11 13" key="2">
    <citation type="journal article" date="2013" name="Nature">
        <title>Insights into bilaterian evolution from three spiralian genomes.</title>
        <authorList>
            <person name="Simakov O."/>
            <person name="Marletaz F."/>
            <person name="Cho S.J."/>
            <person name="Edsinger-Gonzales E."/>
            <person name="Havlak P."/>
            <person name="Hellsten U."/>
            <person name="Kuo D.H."/>
            <person name="Larsson T."/>
            <person name="Lv J."/>
            <person name="Arendt D."/>
            <person name="Savage R."/>
            <person name="Osoegawa K."/>
            <person name="de Jong P."/>
            <person name="Grimwood J."/>
            <person name="Chapman J.A."/>
            <person name="Shapiro H."/>
            <person name="Aerts A."/>
            <person name="Otillar R.P."/>
            <person name="Terry A.Y."/>
            <person name="Boore J.L."/>
            <person name="Grigoriev I.V."/>
            <person name="Lindberg D.R."/>
            <person name="Seaver E.C."/>
            <person name="Weisblat D.A."/>
            <person name="Putnam N.H."/>
            <person name="Rokhsar D.S."/>
        </authorList>
    </citation>
    <scope>NUCLEOTIDE SEQUENCE</scope>
    <source>
        <strain evidence="11 13">I ESC-2004</strain>
    </source>
</reference>
<keyword evidence="8" id="KW-0807">Transducer</keyword>
<dbReference type="PANTHER" id="PTHR24229:SF40">
    <property type="entry name" value="ALLATOSTATIN C RECEPTOR 1-RELATED"/>
    <property type="match status" value="1"/>
</dbReference>